<dbReference type="GO" id="GO:0050660">
    <property type="term" value="F:flavin adenine dinucleotide binding"/>
    <property type="evidence" value="ECO:0007669"/>
    <property type="project" value="InterPro"/>
</dbReference>
<dbReference type="FunFam" id="2.40.110.10:FF:000031">
    <property type="entry name" value="Acyl-CoA dehydrogenase, putative"/>
    <property type="match status" value="1"/>
</dbReference>
<evidence type="ECO:0000256" key="4">
    <source>
        <dbReference type="ARBA" id="ARBA00022827"/>
    </source>
</evidence>
<evidence type="ECO:0000256" key="1">
    <source>
        <dbReference type="ARBA" id="ARBA00001974"/>
    </source>
</evidence>
<evidence type="ECO:0000256" key="10">
    <source>
        <dbReference type="RuleBase" id="RU362125"/>
    </source>
</evidence>
<evidence type="ECO:0000256" key="5">
    <source>
        <dbReference type="ARBA" id="ARBA00023002"/>
    </source>
</evidence>
<dbReference type="Gene3D" id="1.20.140.10">
    <property type="entry name" value="Butyryl-CoA Dehydrogenase, subunit A, domain 3"/>
    <property type="match status" value="1"/>
</dbReference>
<comment type="similarity">
    <text evidence="2 10">Belongs to the acyl-CoA dehydrogenase family.</text>
</comment>
<dbReference type="STRING" id="1454004.AW11_00942"/>
<dbReference type="InterPro" id="IPR046373">
    <property type="entry name" value="Acyl-CoA_Oxase/DH_mid-dom_sf"/>
</dbReference>
<dbReference type="InterPro" id="IPR037069">
    <property type="entry name" value="AcylCoA_DH/ox_N_sf"/>
</dbReference>
<dbReference type="GO" id="GO:0016627">
    <property type="term" value="F:oxidoreductase activity, acting on the CH-CH group of donors"/>
    <property type="evidence" value="ECO:0007669"/>
    <property type="project" value="InterPro"/>
</dbReference>
<feature type="domain" description="Acyl-CoA oxidase/dehydrogenase middle" evidence="12">
    <location>
        <begin position="162"/>
        <end position="235"/>
    </location>
</feature>
<protein>
    <recommendedName>
        <fullName evidence="9">3-methylmercaptopropionyl-CoA dehydrogenase</fullName>
        <ecNumber evidence="8">1.3.99.41</ecNumber>
    </recommendedName>
</protein>
<dbReference type="AlphaFoldDB" id="A0A011RG95"/>
<evidence type="ECO:0000313" key="16">
    <source>
        <dbReference type="Proteomes" id="UP000022141"/>
    </source>
</evidence>
<dbReference type="eggNOG" id="COG1960">
    <property type="taxonomic scope" value="Bacteria"/>
</dbReference>
<evidence type="ECO:0000259" key="12">
    <source>
        <dbReference type="Pfam" id="PF02770"/>
    </source>
</evidence>
<dbReference type="InterPro" id="IPR052166">
    <property type="entry name" value="Diverse_Acyl-CoA_DH"/>
</dbReference>
<evidence type="ECO:0000313" key="15">
    <source>
        <dbReference type="EMBL" id="EXI90239.1"/>
    </source>
</evidence>
<feature type="domain" description="Acyl-CoA dehydrogenase/oxidase N-terminal" evidence="13">
    <location>
        <begin position="40"/>
        <end position="157"/>
    </location>
</feature>
<dbReference type="EMBL" id="JEMY01000008">
    <property type="protein sequence ID" value="EXI90239.1"/>
    <property type="molecule type" value="Genomic_DNA"/>
</dbReference>
<dbReference type="PATRIC" id="fig|1454004.3.peg.992"/>
<dbReference type="InterPro" id="IPR009100">
    <property type="entry name" value="AcylCoA_DH/oxidase_NM_dom_sf"/>
</dbReference>
<keyword evidence="16" id="KW-1185">Reference proteome</keyword>
<dbReference type="Pfam" id="PF12806">
    <property type="entry name" value="Acyl-CoA_dh_C"/>
    <property type="match status" value="1"/>
</dbReference>
<dbReference type="InterPro" id="IPR013786">
    <property type="entry name" value="AcylCoA_DH/ox_N"/>
</dbReference>
<keyword evidence="3 10" id="KW-0285">Flavoprotein</keyword>
<comment type="catalytic activity">
    <reaction evidence="6">
        <text>3-(methylsulfanyl)propanoyl-CoA + oxidized [electron-transfer flavoprotein] + H(+) = 3-(methylsulfanyl)acryloyl-CoA + reduced [electron-transfer flavoprotein]</text>
        <dbReference type="Rhea" id="RHEA:52612"/>
        <dbReference type="Rhea" id="RHEA-COMP:10685"/>
        <dbReference type="Rhea" id="RHEA-COMP:10686"/>
        <dbReference type="ChEBI" id="CHEBI:15378"/>
        <dbReference type="ChEBI" id="CHEBI:57692"/>
        <dbReference type="ChEBI" id="CHEBI:58307"/>
        <dbReference type="ChEBI" id="CHEBI:82815"/>
        <dbReference type="ChEBI" id="CHEBI:84994"/>
        <dbReference type="EC" id="1.3.99.41"/>
    </reaction>
    <physiologicalReaction direction="left-to-right" evidence="6">
        <dbReference type="Rhea" id="RHEA:52613"/>
    </physiologicalReaction>
</comment>
<feature type="domain" description="Acyl-CoA dehydrogenase/oxidase C-terminal" evidence="11">
    <location>
        <begin position="284"/>
        <end position="450"/>
    </location>
</feature>
<evidence type="ECO:0000256" key="6">
    <source>
        <dbReference type="ARBA" id="ARBA00051388"/>
    </source>
</evidence>
<dbReference type="Gene3D" id="1.10.540.10">
    <property type="entry name" value="Acyl-CoA dehydrogenase/oxidase, N-terminal domain"/>
    <property type="match status" value="1"/>
</dbReference>
<dbReference type="Proteomes" id="UP000022141">
    <property type="component" value="Unassembled WGS sequence"/>
</dbReference>
<dbReference type="PANTHER" id="PTHR42803">
    <property type="entry name" value="ACYL-COA DEHYDROGENASE"/>
    <property type="match status" value="1"/>
</dbReference>
<dbReference type="InterPro" id="IPR036250">
    <property type="entry name" value="AcylCo_DH-like_C"/>
</dbReference>
<evidence type="ECO:0000259" key="11">
    <source>
        <dbReference type="Pfam" id="PF00441"/>
    </source>
</evidence>
<evidence type="ECO:0000259" key="13">
    <source>
        <dbReference type="Pfam" id="PF02771"/>
    </source>
</evidence>
<dbReference type="EC" id="1.3.99.41" evidence="8"/>
<comment type="caution">
    <text evidence="15">The sequence shown here is derived from an EMBL/GenBank/DDBJ whole genome shotgun (WGS) entry which is preliminary data.</text>
</comment>
<feature type="domain" description="Acetyl-CoA dehydrogenase-like C-terminal" evidence="14">
    <location>
        <begin position="476"/>
        <end position="596"/>
    </location>
</feature>
<comment type="cofactor">
    <cofactor evidence="1 10">
        <name>FAD</name>
        <dbReference type="ChEBI" id="CHEBI:57692"/>
    </cofactor>
</comment>
<keyword evidence="5 10" id="KW-0560">Oxidoreductase</keyword>
<dbReference type="SUPFAM" id="SSF56645">
    <property type="entry name" value="Acyl-CoA dehydrogenase NM domain-like"/>
    <property type="match status" value="1"/>
</dbReference>
<dbReference type="SUPFAM" id="SSF47203">
    <property type="entry name" value="Acyl-CoA dehydrogenase C-terminal domain-like"/>
    <property type="match status" value="1"/>
</dbReference>
<evidence type="ECO:0000259" key="14">
    <source>
        <dbReference type="Pfam" id="PF12806"/>
    </source>
</evidence>
<dbReference type="PANTHER" id="PTHR42803:SF1">
    <property type="entry name" value="BROAD-SPECIFICITY LINEAR ACYL-COA DEHYDROGENASE FADE5"/>
    <property type="match status" value="1"/>
</dbReference>
<dbReference type="InterPro" id="IPR006091">
    <property type="entry name" value="Acyl-CoA_Oxase/DH_mid-dom"/>
</dbReference>
<dbReference type="Pfam" id="PF02770">
    <property type="entry name" value="Acyl-CoA_dh_M"/>
    <property type="match status" value="1"/>
</dbReference>
<evidence type="ECO:0000256" key="9">
    <source>
        <dbReference type="ARBA" id="ARBA00069043"/>
    </source>
</evidence>
<evidence type="ECO:0000256" key="7">
    <source>
        <dbReference type="ARBA" id="ARBA00058683"/>
    </source>
</evidence>
<name>A0A011RG95_ACCRE</name>
<keyword evidence="4 10" id="KW-0274">FAD</keyword>
<dbReference type="InterPro" id="IPR009075">
    <property type="entry name" value="AcylCo_DH/oxidase_C"/>
</dbReference>
<evidence type="ECO:0000256" key="2">
    <source>
        <dbReference type="ARBA" id="ARBA00009347"/>
    </source>
</evidence>
<gene>
    <name evidence="15" type="primary">mmgC_1</name>
    <name evidence="15" type="ORF">AW11_00942</name>
</gene>
<dbReference type="Gene3D" id="2.40.110.10">
    <property type="entry name" value="Butyryl-CoA Dehydrogenase, subunit A, domain 2"/>
    <property type="match status" value="1"/>
</dbReference>
<dbReference type="Pfam" id="PF02771">
    <property type="entry name" value="Acyl-CoA_dh_N"/>
    <property type="match status" value="1"/>
</dbReference>
<sequence length="600" mass="64154">MSEYIAPIRDMQFVLKELAGLDQVAQLPGCEEATPDLVDAVLEEAARFAEEVLSPLNIPGDLEGARWHNKAVTMPAGFKQAYKLFADSGWTALACEPEWGGQGLPKVVAAAVAEMWKSANHSFSLCPLLTNGAIEALVLTGSEKLKKDYLEKMVSGEWTGTMNLTEPNAGSDLAAVRTRAEPQVDGSYKVFGQKIFITYGDHDMAENIVHLVLARTPTAPEGVKGISLFVVPKFMVNDDGSLGERNDAYCVSIEHKLGIHASPTAIMAFGDHSGAVGYLVGEENRGLEYMFIMMNAARFGVGLEGVAACERSYQRARDYARDRIQCTDVGVRGGPKVPIIVHPDVRRMLMTMRAHAEATRALAYVVAAAHDAAVHHPDANERKRNQAFVDLMIGVVKGWSTESGVTMASMGIQVHGGMGYVEETGAAQHLRDAQISTIYEGTTAIQANDVIGRKIGREGGATLQALIATMRALDAELAETAGQPGSHLVAIRKRLAAGIDALAEAGDWIVATYRDDVRAASAGSVPFLTLLGIVAGGWQMARAALIAQRRIDGGDADPFYAAKVVTARFYADHILSRAGGLASSITDGAVGVMALPEDMF</sequence>
<accession>A0A011RG95</accession>
<organism evidence="15 16">
    <name type="scientific">Accumulibacter regalis</name>
    <dbReference type="NCBI Taxonomy" id="522306"/>
    <lineage>
        <taxon>Bacteria</taxon>
        <taxon>Pseudomonadati</taxon>
        <taxon>Pseudomonadota</taxon>
        <taxon>Betaproteobacteria</taxon>
        <taxon>Candidatus Accumulibacter</taxon>
    </lineage>
</organism>
<dbReference type="Pfam" id="PF00441">
    <property type="entry name" value="Acyl-CoA_dh_1"/>
    <property type="match status" value="1"/>
</dbReference>
<proteinExistence type="inferred from homology"/>
<reference evidence="15" key="1">
    <citation type="submission" date="2014-02" db="EMBL/GenBank/DDBJ databases">
        <title>Expanding our view of genomic diversity in Candidatus Accumulibacter clades.</title>
        <authorList>
            <person name="Skennerton C.T."/>
            <person name="Barr J.J."/>
            <person name="Slater F.R."/>
            <person name="Bond P.L."/>
            <person name="Tyson G.W."/>
        </authorList>
    </citation>
    <scope>NUCLEOTIDE SEQUENCE [LARGE SCALE GENOMIC DNA]</scope>
</reference>
<comment type="function">
    <text evidence="7">Involved in the assimilation of dimethylsulphoniopropionate (DMSP), an important compound in the fixation of carbon in marine phytoplankton, by mediating the conversion of 3-(methylthio)propanoyl-CoA (MMPA-CoA) to 3-(methylthio)acryloyl-CoA (MTA-CoA).</text>
</comment>
<evidence type="ECO:0000256" key="3">
    <source>
        <dbReference type="ARBA" id="ARBA00022630"/>
    </source>
</evidence>
<dbReference type="InterPro" id="IPR025878">
    <property type="entry name" value="Acyl-CoA_dh-like_C_dom"/>
</dbReference>
<evidence type="ECO:0000256" key="8">
    <source>
        <dbReference type="ARBA" id="ARBA00066694"/>
    </source>
</evidence>